<accession>A0ABT9UUV3</accession>
<gene>
    <name evidence="1" type="ORF">J2S18_001995</name>
</gene>
<proteinExistence type="predicted"/>
<evidence type="ECO:0000313" key="2">
    <source>
        <dbReference type="Proteomes" id="UP001228504"/>
    </source>
</evidence>
<dbReference type="EMBL" id="JAUSUF010000006">
    <property type="protein sequence ID" value="MDQ0150059.1"/>
    <property type="molecule type" value="Genomic_DNA"/>
</dbReference>
<comment type="caution">
    <text evidence="1">The sequence shown here is derived from an EMBL/GenBank/DDBJ whole genome shotgun (WGS) entry which is preliminary data.</text>
</comment>
<organism evidence="1 2">
    <name type="scientific">Eubacterium multiforme</name>
    <dbReference type="NCBI Taxonomy" id="83339"/>
    <lineage>
        <taxon>Bacteria</taxon>
        <taxon>Bacillati</taxon>
        <taxon>Bacillota</taxon>
        <taxon>Clostridia</taxon>
        <taxon>Eubacteriales</taxon>
        <taxon>Eubacteriaceae</taxon>
        <taxon>Eubacterium</taxon>
    </lineage>
</organism>
<name>A0ABT9UUV3_9FIRM</name>
<sequence length="36" mass="4351">MKEEIKELIDELDVIKEGRYLRIIYNFLKGILNKRG</sequence>
<dbReference type="Proteomes" id="UP001228504">
    <property type="component" value="Unassembled WGS sequence"/>
</dbReference>
<evidence type="ECO:0000313" key="1">
    <source>
        <dbReference type="EMBL" id="MDQ0150059.1"/>
    </source>
</evidence>
<reference evidence="1 2" key="1">
    <citation type="submission" date="2023-07" db="EMBL/GenBank/DDBJ databases">
        <title>Genomic Encyclopedia of Type Strains, Phase IV (KMG-IV): sequencing the most valuable type-strain genomes for metagenomic binning, comparative biology and taxonomic classification.</title>
        <authorList>
            <person name="Goeker M."/>
        </authorList>
    </citation>
    <scope>NUCLEOTIDE SEQUENCE [LARGE SCALE GENOMIC DNA]</scope>
    <source>
        <strain evidence="1 2">DSM 20694</strain>
    </source>
</reference>
<protein>
    <submittedName>
        <fullName evidence="1">Uncharacterized protein</fullName>
    </submittedName>
</protein>
<keyword evidence="2" id="KW-1185">Reference proteome</keyword>